<protein>
    <submittedName>
        <fullName evidence="1">Uncharacterized protein</fullName>
    </submittedName>
</protein>
<dbReference type="EMBL" id="APWK03000051">
    <property type="protein sequence ID" value="PHH53023.1"/>
    <property type="molecule type" value="Genomic_DNA"/>
</dbReference>
<name>A0A2C5X4S0_9PEZI</name>
<sequence length="437" mass="49775">MSRTLPSARWTSFANWDYNHLHERLHYILGVIDKPALIRHAESIKGQKFTMSEPFSAGQNWICFEMVGQDDGSLIIARVRLPRHPDYPFPISDAEKQYALECEVSTMRYVRCRLPDIPVPEVYAYEGPASPLAASVGAVYMLIQGFYGNTLFDMYPDIRDLPNSTQRHIMRQWTSVQALLATVTDPKIGSVVSFTEHGDPVIGELANAAAEGLSPRGPFVNAHDYFSAIAKAAFLRVSRVASEGDDGPELHFQRLGAYIFREIVQTTQLFRPSMAQYCFAHRNLTMHNILVDADFNFVAIIDWEGAQTVPWQANHYPHPIELYLPEEVDCILRDQHHEMHAAEHRTAITRQIYIDTLLQTETLFTTQDRELRGKFSKTLSSVASRVYSTFAGLNGFLVNDKPLVYLMVQIAFNMDAGQVREYIRQKELEMEFEAFTV</sequence>
<reference evidence="1 2" key="2">
    <citation type="journal article" date="2013" name="IMA Fungus">
        <title>IMA Genome-F 1: Ceratocystis fimbriata: Draft nuclear genome sequence for the plant pathogen, Ceratocystis fimbriata.</title>
        <authorList>
            <person name="Wilken P.M."/>
            <person name="Steenkamp E.T."/>
            <person name="Wingfield M.J."/>
            <person name="de Beer Z.W."/>
            <person name="Wingfield B.D."/>
        </authorList>
    </citation>
    <scope>NUCLEOTIDE SEQUENCE [LARGE SCALE GENOMIC DNA]</scope>
    <source>
        <strain evidence="1 2">CBS 114723</strain>
    </source>
</reference>
<proteinExistence type="predicted"/>
<keyword evidence="2" id="KW-1185">Reference proteome</keyword>
<evidence type="ECO:0000313" key="2">
    <source>
        <dbReference type="Proteomes" id="UP000222788"/>
    </source>
</evidence>
<dbReference type="Proteomes" id="UP000222788">
    <property type="component" value="Unassembled WGS sequence"/>
</dbReference>
<dbReference type="AlphaFoldDB" id="A0A2C5X4S0"/>
<gene>
    <name evidence="1" type="ORF">CFIMG_005074RAa</name>
</gene>
<accession>A0A2C5X4S0</accession>
<comment type="caution">
    <text evidence="1">The sequence shown here is derived from an EMBL/GenBank/DDBJ whole genome shotgun (WGS) entry which is preliminary data.</text>
</comment>
<dbReference type="PANTHER" id="PTHR21310:SF13">
    <property type="entry name" value="AMINOGLYCOSIDE PHOSPHOTRANSFERASE DOMAIN-CONTAINING PROTEIN"/>
    <property type="match status" value="1"/>
</dbReference>
<dbReference type="STRING" id="1035309.A0A2C5X4S0"/>
<organism evidence="1 2">
    <name type="scientific">Ceratocystis fimbriata CBS 114723</name>
    <dbReference type="NCBI Taxonomy" id="1035309"/>
    <lineage>
        <taxon>Eukaryota</taxon>
        <taxon>Fungi</taxon>
        <taxon>Dikarya</taxon>
        <taxon>Ascomycota</taxon>
        <taxon>Pezizomycotina</taxon>
        <taxon>Sordariomycetes</taxon>
        <taxon>Hypocreomycetidae</taxon>
        <taxon>Microascales</taxon>
        <taxon>Ceratocystidaceae</taxon>
        <taxon>Ceratocystis</taxon>
    </lineage>
</organism>
<reference evidence="1 2" key="1">
    <citation type="journal article" date="2013" name="Fungal Biol.">
        <title>Analysis of microsatellite markers in the genome of the plant pathogen Ceratocystis fimbriata.</title>
        <authorList>
            <person name="Simpson M.C."/>
            <person name="Wilken P.M."/>
            <person name="Coetzee M.P."/>
            <person name="Wingfield M.J."/>
            <person name="Wingfield B.D."/>
        </authorList>
    </citation>
    <scope>NUCLEOTIDE SEQUENCE [LARGE SCALE GENOMIC DNA]</scope>
    <source>
        <strain evidence="1 2">CBS 114723</strain>
    </source>
</reference>
<dbReference type="InterPro" id="IPR051678">
    <property type="entry name" value="AGP_Transferase"/>
</dbReference>
<dbReference type="OrthoDB" id="10003767at2759"/>
<dbReference type="PANTHER" id="PTHR21310">
    <property type="entry name" value="AMINOGLYCOSIDE PHOSPHOTRANSFERASE-RELATED-RELATED"/>
    <property type="match status" value="1"/>
</dbReference>
<dbReference type="InterPro" id="IPR011009">
    <property type="entry name" value="Kinase-like_dom_sf"/>
</dbReference>
<dbReference type="SUPFAM" id="SSF56112">
    <property type="entry name" value="Protein kinase-like (PK-like)"/>
    <property type="match status" value="1"/>
</dbReference>
<evidence type="ECO:0000313" key="1">
    <source>
        <dbReference type="EMBL" id="PHH53023.1"/>
    </source>
</evidence>